<accession>A0A0Q2RNN7</accession>
<dbReference type="RefSeq" id="WP_004726303.1">
    <property type="nucleotide sequence ID" value="NZ_CABLCD010000013.1"/>
</dbReference>
<sequence>MNEHELARLIAIYQKAVTTHNIDAIERIVQLLPEKIHAIDRSHPNHQKLLMQLKSVHRLAMATIKKDIAVLHSQLHDAEHNKVRDLAYKKTQLNQTL</sequence>
<dbReference type="AlphaFoldDB" id="A0A0Q2RNN7"/>
<gene>
    <name evidence="1" type="ORF">AMR76_13945</name>
</gene>
<evidence type="ECO:0000313" key="2">
    <source>
        <dbReference type="Proteomes" id="UP000051221"/>
    </source>
</evidence>
<name>A0A0Q2RNN7_VIBFU</name>
<keyword evidence="2" id="KW-1185">Reference proteome</keyword>
<reference evidence="1 2" key="1">
    <citation type="submission" date="2015-08" db="EMBL/GenBank/DDBJ databases">
        <title>Antibacterial properties of a collection of Vibrionaceae strains.</title>
        <authorList>
            <person name="Giubergia S."/>
        </authorList>
    </citation>
    <scope>NUCLEOTIDE SEQUENCE [LARGE SCALE GENOMIC DNA]</scope>
    <source>
        <strain evidence="1 2">S0821</strain>
    </source>
</reference>
<evidence type="ECO:0008006" key="3">
    <source>
        <dbReference type="Google" id="ProtNLM"/>
    </source>
</evidence>
<dbReference type="GeneID" id="50535235"/>
<dbReference type="InParanoid" id="A0A0Q2RNN7"/>
<organism evidence="1 2">
    <name type="scientific">Vibrio furnissii</name>
    <dbReference type="NCBI Taxonomy" id="29494"/>
    <lineage>
        <taxon>Bacteria</taxon>
        <taxon>Pseudomonadati</taxon>
        <taxon>Pseudomonadota</taxon>
        <taxon>Gammaproteobacteria</taxon>
        <taxon>Vibrionales</taxon>
        <taxon>Vibrionaceae</taxon>
        <taxon>Vibrio</taxon>
    </lineage>
</organism>
<proteinExistence type="predicted"/>
<dbReference type="EMBL" id="LKHS01000010">
    <property type="protein sequence ID" value="KQH85598.1"/>
    <property type="molecule type" value="Genomic_DNA"/>
</dbReference>
<comment type="caution">
    <text evidence="1">The sequence shown here is derived from an EMBL/GenBank/DDBJ whole genome shotgun (WGS) entry which is preliminary data.</text>
</comment>
<dbReference type="Proteomes" id="UP000051221">
    <property type="component" value="Unassembled WGS sequence"/>
</dbReference>
<evidence type="ECO:0000313" key="1">
    <source>
        <dbReference type="EMBL" id="KQH85598.1"/>
    </source>
</evidence>
<protein>
    <recommendedName>
        <fullName evidence="3">LafD</fullName>
    </recommendedName>
</protein>